<dbReference type="InterPro" id="IPR006104">
    <property type="entry name" value="Glyco_hydro_2_N"/>
</dbReference>
<dbReference type="InterPro" id="IPR051913">
    <property type="entry name" value="GH2_Domain-Containing"/>
</dbReference>
<organism evidence="5">
    <name type="scientific">Schlesneria paludicola</name>
    <dbReference type="NCBI Taxonomy" id="360056"/>
    <lineage>
        <taxon>Bacteria</taxon>
        <taxon>Pseudomonadati</taxon>
        <taxon>Planctomycetota</taxon>
        <taxon>Planctomycetia</taxon>
        <taxon>Planctomycetales</taxon>
        <taxon>Planctomycetaceae</taxon>
        <taxon>Schlesneria</taxon>
    </lineage>
</organism>
<comment type="caution">
    <text evidence="5">The sequence shown here is derived from an EMBL/GenBank/DDBJ whole genome shotgun (WGS) entry which is preliminary data.</text>
</comment>
<comment type="similarity">
    <text evidence="1">Belongs to the glycosyl hydrolase 2 family.</text>
</comment>
<dbReference type="Pfam" id="PF02836">
    <property type="entry name" value="Glyco_hydro_2_C"/>
    <property type="match status" value="1"/>
</dbReference>
<dbReference type="PANTHER" id="PTHR42732:SF2">
    <property type="entry name" value="BETA-MANNOSIDASE"/>
    <property type="match status" value="1"/>
</dbReference>
<dbReference type="SUPFAM" id="SSF49303">
    <property type="entry name" value="beta-Galactosidase/glucuronidase domain"/>
    <property type="match status" value="1"/>
</dbReference>
<dbReference type="GO" id="GO:0004553">
    <property type="term" value="F:hydrolase activity, hydrolyzing O-glycosyl compounds"/>
    <property type="evidence" value="ECO:0007669"/>
    <property type="project" value="InterPro"/>
</dbReference>
<sequence>MKWTLFAAGWMTAWLPLTVVGEWQPKTAPVMTRWARDVTPEKVHPEYPRPQMVRPHWLNLNGLWDYALTPREGPLPQTWDGQILVPFPIESALSGVMKTVGPDQRLWYRRTFSLPAEAAWRHKTILLHFGAVDWDCTVWVNGAEVGRHRGGYDPFSFDITPHLKAEGLNELVIAVWDPTDAGYQPRGKQVRNPHGIWYTSVTGIWQTVWLEPVPNTHLRGLTITPDVDRGGIDVLADVAGGDARSVALAVRCDYTFRRDTRSGSGSAAAQVASATQPVKLDLGQPARDLLWSPANPQLLDMVVELRDAEGRVIDRVQTYTALRKISLGKDQAGVVRILLNNQPLFQYGPLDQGWWPDGLYTAPTDEALKFDIEITKKYGFNMIRKHVKVEPQRWYYWTDKLGLLVWQDMPSGDQHAPWDPFGKHNGEEIVRTPESADNFRREWQRIIDSRRNHPSIVMWVPFNEAWGQFDTVAVTRWTKEYDPTRLVNCASGGNDFPVGDVIDVHRYPGPVMVEPSSDRAGVLGEFGGLGLPLKGHTWQSEKNWGYRSFTSQEALTEAYLDLIDKLHPLIGRGLSAAVYTQTTDVEIEVNGLLTYDRAVEKIPVATAARAHQQLWEPAPKVTTLLPTAETSPAVWKFTTEQPAEGWHQADFSDAAWTAGTSGFGEPSTPGAQVNTLWKSPDIWLRRTFDLPTLPKGELRLRMHHDEDAAVYLNGVLIKRVSGYTTEYVSLRLSAEAQRALRVGRNTLAVHCHQTGGGQYIDLGLEVWER</sequence>
<dbReference type="InterPro" id="IPR008979">
    <property type="entry name" value="Galactose-bd-like_sf"/>
</dbReference>
<evidence type="ECO:0000313" key="5">
    <source>
        <dbReference type="EMBL" id="HGT39492.1"/>
    </source>
</evidence>
<dbReference type="InterPro" id="IPR006103">
    <property type="entry name" value="Glyco_hydro_2_cat"/>
</dbReference>
<dbReference type="GO" id="GO:0005975">
    <property type="term" value="P:carbohydrate metabolic process"/>
    <property type="evidence" value="ECO:0007669"/>
    <property type="project" value="InterPro"/>
</dbReference>
<proteinExistence type="inferred from homology"/>
<accession>A0A7C4LKS5</accession>
<reference evidence="5" key="1">
    <citation type="journal article" date="2020" name="mSystems">
        <title>Genome- and Community-Level Interaction Insights into Carbon Utilization and Element Cycling Functions of Hydrothermarchaeota in Hydrothermal Sediment.</title>
        <authorList>
            <person name="Zhou Z."/>
            <person name="Liu Y."/>
            <person name="Xu W."/>
            <person name="Pan J."/>
            <person name="Luo Z.H."/>
            <person name="Li M."/>
        </authorList>
    </citation>
    <scope>NUCLEOTIDE SEQUENCE [LARGE SCALE GENOMIC DNA]</scope>
    <source>
        <strain evidence="5">SpSt-508</strain>
    </source>
</reference>
<name>A0A7C4LKS5_9PLAN</name>
<dbReference type="Gene3D" id="2.60.120.260">
    <property type="entry name" value="Galactose-binding domain-like"/>
    <property type="match status" value="2"/>
</dbReference>
<evidence type="ECO:0000256" key="1">
    <source>
        <dbReference type="ARBA" id="ARBA00007401"/>
    </source>
</evidence>
<evidence type="ECO:0000259" key="2">
    <source>
        <dbReference type="Pfam" id="PF00703"/>
    </source>
</evidence>
<dbReference type="Pfam" id="PF02837">
    <property type="entry name" value="Glyco_hydro_2_N"/>
    <property type="match status" value="1"/>
</dbReference>
<feature type="domain" description="Glycosyl hydrolases family 2 sugar binding" evidence="4">
    <location>
        <begin position="98"/>
        <end position="183"/>
    </location>
</feature>
<dbReference type="InterPro" id="IPR017853">
    <property type="entry name" value="GH"/>
</dbReference>
<dbReference type="Pfam" id="PF00703">
    <property type="entry name" value="Glyco_hydro_2"/>
    <property type="match status" value="1"/>
</dbReference>
<dbReference type="InterPro" id="IPR036156">
    <property type="entry name" value="Beta-gal/glucu_dom_sf"/>
</dbReference>
<feature type="domain" description="Glycoside hydrolase family 2 immunoglobulin-like beta-sandwich" evidence="2">
    <location>
        <begin position="216"/>
        <end position="323"/>
    </location>
</feature>
<dbReference type="SUPFAM" id="SSF51445">
    <property type="entry name" value="(Trans)glycosidases"/>
    <property type="match status" value="1"/>
</dbReference>
<feature type="domain" description="Glycoside hydrolase family 2 catalytic" evidence="3">
    <location>
        <begin position="366"/>
        <end position="501"/>
    </location>
</feature>
<evidence type="ECO:0000259" key="3">
    <source>
        <dbReference type="Pfam" id="PF02836"/>
    </source>
</evidence>
<gene>
    <name evidence="5" type="ORF">ENS64_09560</name>
</gene>
<evidence type="ECO:0000259" key="4">
    <source>
        <dbReference type="Pfam" id="PF02837"/>
    </source>
</evidence>
<protein>
    <submittedName>
        <fullName evidence="5">Beta-galactosidase</fullName>
    </submittedName>
</protein>
<dbReference type="SUPFAM" id="SSF49785">
    <property type="entry name" value="Galactose-binding domain-like"/>
    <property type="match status" value="2"/>
</dbReference>
<dbReference type="PANTHER" id="PTHR42732">
    <property type="entry name" value="BETA-GALACTOSIDASE"/>
    <property type="match status" value="1"/>
</dbReference>
<dbReference type="Gene3D" id="3.20.20.80">
    <property type="entry name" value="Glycosidases"/>
    <property type="match status" value="1"/>
</dbReference>
<dbReference type="AlphaFoldDB" id="A0A7C4LKS5"/>
<dbReference type="EMBL" id="DSVQ01000012">
    <property type="protein sequence ID" value="HGT39492.1"/>
    <property type="molecule type" value="Genomic_DNA"/>
</dbReference>
<dbReference type="InterPro" id="IPR006102">
    <property type="entry name" value="Ig-like_GH2"/>
</dbReference>